<reference evidence="22 23" key="1">
    <citation type="submission" date="2017-07" db="EMBL/GenBank/DDBJ databases">
        <title>Paenibacillus herberti R33 genome sequencing and assembly.</title>
        <authorList>
            <person name="Su W."/>
        </authorList>
    </citation>
    <scope>NUCLEOTIDE SEQUENCE [LARGE SCALE GENOMIC DNA]</scope>
    <source>
        <strain evidence="22 23">R33</strain>
    </source>
</reference>
<dbReference type="EMBL" id="NMUQ01000001">
    <property type="protein sequence ID" value="OXM15298.1"/>
    <property type="molecule type" value="Genomic_DNA"/>
</dbReference>
<feature type="binding site" evidence="16">
    <location>
        <position position="406"/>
    </location>
    <ligand>
        <name>NADP(+)</name>
        <dbReference type="ChEBI" id="CHEBI:58349"/>
    </ligand>
</feature>
<accession>A0A229NZL2</accession>
<dbReference type="GO" id="GO:0000287">
    <property type="term" value="F:magnesium ion binding"/>
    <property type="evidence" value="ECO:0007669"/>
    <property type="project" value="InterPro"/>
</dbReference>
<dbReference type="PROSITE" id="PS00470">
    <property type="entry name" value="IDH_IMDH"/>
    <property type="match status" value="1"/>
</dbReference>
<comment type="caution">
    <text evidence="22">The sequence shown here is derived from an EMBL/GenBank/DDBJ whole genome shotgun (WGS) entry which is preliminary data.</text>
</comment>
<comment type="function">
    <text evidence="14">Catalyzes the oxidative decarboxylation of isocitrate to 2-oxoglutarate and carbon dioxide with the concomitant reduction of NADP(+).</text>
</comment>
<gene>
    <name evidence="22" type="ORF">CGZ75_00690</name>
</gene>
<dbReference type="EC" id="1.1.1.42" evidence="4 20"/>
<feature type="binding site" evidence="15">
    <location>
        <position position="115"/>
    </location>
    <ligand>
        <name>D-threo-isocitrate</name>
        <dbReference type="ChEBI" id="CHEBI:15562"/>
    </ligand>
</feature>
<feature type="binding site" evidence="16">
    <location>
        <position position="410"/>
    </location>
    <ligand>
        <name>NADP(+)</name>
        <dbReference type="ChEBI" id="CHEBI:58349"/>
    </ligand>
</feature>
<feature type="site" description="Critical for catalysis" evidence="18">
    <location>
        <position position="160"/>
    </location>
</feature>
<dbReference type="AlphaFoldDB" id="A0A229NZL2"/>
<dbReference type="PANTHER" id="PTHR43504:SF1">
    <property type="entry name" value="ISOCITRATE DEHYDROGENASE [NADP]"/>
    <property type="match status" value="1"/>
</dbReference>
<dbReference type="GO" id="GO:0006099">
    <property type="term" value="P:tricarboxylic acid cycle"/>
    <property type="evidence" value="ECO:0007669"/>
    <property type="project" value="UniProtKB-UniRule"/>
</dbReference>
<comment type="cofactor">
    <cofactor evidence="1">
        <name>Mn(2+)</name>
        <dbReference type="ChEBI" id="CHEBI:29035"/>
    </cofactor>
</comment>
<keyword evidence="23" id="KW-1185">Reference proteome</keyword>
<evidence type="ECO:0000256" key="3">
    <source>
        <dbReference type="ARBA" id="ARBA00011738"/>
    </source>
</evidence>
<feature type="binding site" evidence="16">
    <location>
        <begin position="354"/>
        <end position="360"/>
    </location>
    <ligand>
        <name>NADP(+)</name>
        <dbReference type="ChEBI" id="CHEBI:58349"/>
    </ligand>
</feature>
<feature type="binding site" evidence="16">
    <location>
        <position position="104"/>
    </location>
    <ligand>
        <name>NADP(+)</name>
        <dbReference type="ChEBI" id="CHEBI:58349"/>
    </ligand>
</feature>
<comment type="similarity">
    <text evidence="2">Belongs to the isocitrate and isopropylmalate dehydrogenases family.</text>
</comment>
<name>A0A229NZL2_9BACL</name>
<feature type="modified residue" description="N6-succinyllysine" evidence="19">
    <location>
        <position position="100"/>
    </location>
</feature>
<keyword evidence="7 20" id="KW-0816">Tricarboxylic acid cycle</keyword>
<dbReference type="Pfam" id="PF00180">
    <property type="entry name" value="Iso_dh"/>
    <property type="match status" value="1"/>
</dbReference>
<evidence type="ECO:0000256" key="15">
    <source>
        <dbReference type="PIRSR" id="PIRSR604439-1"/>
    </source>
</evidence>
<dbReference type="Gene3D" id="3.40.718.10">
    <property type="entry name" value="Isopropylmalate Dehydrogenase"/>
    <property type="match status" value="1"/>
</dbReference>
<evidence type="ECO:0000256" key="13">
    <source>
        <dbReference type="ARBA" id="ARBA00023554"/>
    </source>
</evidence>
<evidence type="ECO:0000256" key="11">
    <source>
        <dbReference type="ARBA" id="ARBA00023002"/>
    </source>
</evidence>
<keyword evidence="11 22" id="KW-0560">Oxidoreductase</keyword>
<feature type="domain" description="Isopropylmalate dehydrogenase-like" evidence="21">
    <location>
        <begin position="30"/>
        <end position="427"/>
    </location>
</feature>
<dbReference type="GO" id="GO:0006097">
    <property type="term" value="P:glyoxylate cycle"/>
    <property type="evidence" value="ECO:0007669"/>
    <property type="project" value="UniProtKB-KW"/>
</dbReference>
<dbReference type="NCBIfam" id="TIGR00183">
    <property type="entry name" value="prok_nadp_idh"/>
    <property type="match status" value="1"/>
</dbReference>
<keyword evidence="9 17" id="KW-0460">Magnesium</keyword>
<feature type="modified residue" description="N6-acetyllysine" evidence="19">
    <location>
        <position position="142"/>
    </location>
</feature>
<evidence type="ECO:0000256" key="9">
    <source>
        <dbReference type="ARBA" id="ARBA00022842"/>
    </source>
</evidence>
<feature type="binding site" evidence="15">
    <location>
        <position position="153"/>
    </location>
    <ligand>
        <name>D-threo-isocitrate</name>
        <dbReference type="ChEBI" id="CHEBI:15562"/>
    </ligand>
</feature>
<dbReference type="InterPro" id="IPR004439">
    <property type="entry name" value="Isocitrate_DH_NADP_dimer_prok"/>
</dbReference>
<evidence type="ECO:0000256" key="14">
    <source>
        <dbReference type="ARBA" id="ARBA00046127"/>
    </source>
</evidence>
<dbReference type="SMART" id="SM01329">
    <property type="entry name" value="Iso_dh"/>
    <property type="match status" value="1"/>
</dbReference>
<dbReference type="SUPFAM" id="SSF53659">
    <property type="entry name" value="Isocitrate/Isopropylmalate dehydrogenase-like"/>
    <property type="match status" value="1"/>
</dbReference>
<evidence type="ECO:0000256" key="4">
    <source>
        <dbReference type="ARBA" id="ARBA00013013"/>
    </source>
</evidence>
<dbReference type="InterPro" id="IPR024084">
    <property type="entry name" value="IsoPropMal-DH-like_dom"/>
</dbReference>
<evidence type="ECO:0000256" key="1">
    <source>
        <dbReference type="ARBA" id="ARBA00001936"/>
    </source>
</evidence>
<feature type="modified residue" description="N6-succinyllysine" evidence="19">
    <location>
        <position position="242"/>
    </location>
</feature>
<feature type="binding site" evidence="15">
    <location>
        <position position="113"/>
    </location>
    <ligand>
        <name>D-threo-isocitrate</name>
        <dbReference type="ChEBI" id="CHEBI:15562"/>
    </ligand>
</feature>
<evidence type="ECO:0000256" key="20">
    <source>
        <dbReference type="RuleBase" id="RU004446"/>
    </source>
</evidence>
<dbReference type="Proteomes" id="UP000215145">
    <property type="component" value="Unassembled WGS sequence"/>
</dbReference>
<evidence type="ECO:0000256" key="6">
    <source>
        <dbReference type="ARBA" id="ARBA00022435"/>
    </source>
</evidence>
<evidence type="ECO:0000313" key="23">
    <source>
        <dbReference type="Proteomes" id="UP000215145"/>
    </source>
</evidence>
<dbReference type="RefSeq" id="WP_089522207.1">
    <property type="nucleotide sequence ID" value="NZ_NMUQ01000001.1"/>
</dbReference>
<evidence type="ECO:0000256" key="19">
    <source>
        <dbReference type="PIRSR" id="PIRSR604439-5"/>
    </source>
</evidence>
<evidence type="ECO:0000313" key="22">
    <source>
        <dbReference type="EMBL" id="OXM15298.1"/>
    </source>
</evidence>
<comment type="catalytic activity">
    <reaction evidence="13">
        <text>D-threo-isocitrate + NADP(+) = 2-oxoglutarate + CO2 + NADPH</text>
        <dbReference type="Rhea" id="RHEA:19629"/>
        <dbReference type="ChEBI" id="CHEBI:15562"/>
        <dbReference type="ChEBI" id="CHEBI:16526"/>
        <dbReference type="ChEBI" id="CHEBI:16810"/>
        <dbReference type="ChEBI" id="CHEBI:57783"/>
        <dbReference type="ChEBI" id="CHEBI:58349"/>
        <dbReference type="EC" id="1.1.1.42"/>
    </reaction>
</comment>
<dbReference type="OrthoDB" id="9806254at2"/>
<feature type="binding site" evidence="15">
    <location>
        <position position="129"/>
    </location>
    <ligand>
        <name>D-threo-isocitrate</name>
        <dbReference type="ChEBI" id="CHEBI:15562"/>
    </ligand>
</feature>
<dbReference type="GO" id="GO:0051287">
    <property type="term" value="F:NAD binding"/>
    <property type="evidence" value="ECO:0007669"/>
    <property type="project" value="InterPro"/>
</dbReference>
<evidence type="ECO:0000256" key="16">
    <source>
        <dbReference type="PIRSR" id="PIRSR604439-2"/>
    </source>
</evidence>
<keyword evidence="10 16" id="KW-0521">NADP</keyword>
<feature type="binding site" evidence="16">
    <location>
        <position position="367"/>
    </location>
    <ligand>
        <name>NADP(+)</name>
        <dbReference type="ChEBI" id="CHEBI:58349"/>
    </ligand>
</feature>
<evidence type="ECO:0000256" key="12">
    <source>
        <dbReference type="ARBA" id="ARBA00023211"/>
    </source>
</evidence>
<evidence type="ECO:0000256" key="5">
    <source>
        <dbReference type="ARBA" id="ARBA00019562"/>
    </source>
</evidence>
<dbReference type="InterPro" id="IPR019818">
    <property type="entry name" value="IsoCit/isopropylmalate_DH_CS"/>
</dbReference>
<feature type="site" description="Critical for catalysis" evidence="18">
    <location>
        <position position="230"/>
    </location>
</feature>
<keyword evidence="8 20" id="KW-0479">Metal-binding</keyword>
<feature type="binding site" evidence="15">
    <location>
        <position position="119"/>
    </location>
    <ligand>
        <name>D-threo-isocitrate</name>
        <dbReference type="ChEBI" id="CHEBI:15562"/>
    </ligand>
</feature>
<comment type="cofactor">
    <cofactor evidence="17">
        <name>Mg(2+)</name>
        <dbReference type="ChEBI" id="CHEBI:18420"/>
    </cofactor>
    <cofactor evidence="17">
        <name>Mn(2+)</name>
        <dbReference type="ChEBI" id="CHEBI:29035"/>
    </cofactor>
    <text evidence="17">Binds 1 Mg(2+) or Mn(2+) ion per subunit.</text>
</comment>
<evidence type="ECO:0000259" key="21">
    <source>
        <dbReference type="SMART" id="SM01329"/>
    </source>
</evidence>
<sequence>MAQFEKYALPTEGEQITIQNGQLQVPNNPILPFIEGDGTGRDIWRASKRVLDSAVEKAYKGEKKIAWYEVFAGEKAFNQYGEWLPADTLTAIREYMVAIKGPLTTPIGGGIRSLNVALRQELDLYVCLRPVRYFDGVPSPVKRPELVNMVIFRENTEDIYAGIEYQEGSEAVKKVLSFLQNEMGVNKIRFPETSGIGIKPVSAEGSKRLVRAAIEYAIEHGRKSVTLVHKGNIMKFTEGAFKNWGYEVAEAEFGDKVFTWDQYDRIKEEQGVDAANKAQEQALAAGKILIKDAIADIALQQVLTRPTDFDVIATLNLNGDYLSDALAAQVGGIGIAPGANINYLTGHAIFEATHGTAPKYADKDVVNPGSVILSGVMMLEHLGWQEAADLIYKGMAASINNKTVTYDFARLMDGAKEVKCSEFADQVIANM</sequence>
<keyword evidence="12 17" id="KW-0464">Manganese</keyword>
<feature type="modified residue" description="Phosphoserine" evidence="19">
    <location>
        <position position="113"/>
    </location>
</feature>
<evidence type="ECO:0000256" key="10">
    <source>
        <dbReference type="ARBA" id="ARBA00022857"/>
    </source>
</evidence>
<feature type="binding site" evidence="17">
    <location>
        <position position="320"/>
    </location>
    <ligand>
        <name>Mg(2+)</name>
        <dbReference type="ChEBI" id="CHEBI:18420"/>
    </ligand>
</feature>
<evidence type="ECO:0000256" key="2">
    <source>
        <dbReference type="ARBA" id="ARBA00007769"/>
    </source>
</evidence>
<keyword evidence="6 20" id="KW-0329">Glyoxylate bypass</keyword>
<evidence type="ECO:0000256" key="8">
    <source>
        <dbReference type="ARBA" id="ARBA00022723"/>
    </source>
</evidence>
<dbReference type="NCBIfam" id="NF005425">
    <property type="entry name" value="PRK07006.1"/>
    <property type="match status" value="1"/>
</dbReference>
<dbReference type="GO" id="GO:0004450">
    <property type="term" value="F:isocitrate dehydrogenase (NADP+) activity"/>
    <property type="evidence" value="ECO:0007669"/>
    <property type="project" value="UniProtKB-UniRule"/>
</dbReference>
<evidence type="ECO:0000256" key="7">
    <source>
        <dbReference type="ARBA" id="ARBA00022532"/>
    </source>
</evidence>
<evidence type="ECO:0000256" key="18">
    <source>
        <dbReference type="PIRSR" id="PIRSR604439-4"/>
    </source>
</evidence>
<evidence type="ECO:0000256" key="17">
    <source>
        <dbReference type="PIRSR" id="PIRSR604439-3"/>
    </source>
</evidence>
<protein>
    <recommendedName>
        <fullName evidence="5 20">Isocitrate dehydrogenase [NADP]</fullName>
        <ecNumber evidence="4 20">1.1.1.42</ecNumber>
    </recommendedName>
</protein>
<proteinExistence type="inferred from homology"/>
<organism evidence="22 23">
    <name type="scientific">Paenibacillus herberti</name>
    <dbReference type="NCBI Taxonomy" id="1619309"/>
    <lineage>
        <taxon>Bacteria</taxon>
        <taxon>Bacillati</taxon>
        <taxon>Bacillota</taxon>
        <taxon>Bacilli</taxon>
        <taxon>Bacillales</taxon>
        <taxon>Paenibacillaceae</taxon>
        <taxon>Paenibacillus</taxon>
    </lineage>
</organism>
<dbReference type="PANTHER" id="PTHR43504">
    <property type="entry name" value="ISOCITRATE DEHYDROGENASE [NADP]"/>
    <property type="match status" value="1"/>
</dbReference>
<comment type="subunit">
    <text evidence="3">Homodimer.</text>
</comment>